<sequence>LKEKNEELSQNKKKLGEFSNRLEEKVRFRTLELKKSKDQSFYR</sequence>
<reference evidence="1" key="1">
    <citation type="journal article" date="2014" name="Front. Microbiol.">
        <title>High frequency of phylogenetically diverse reductive dehalogenase-homologous genes in deep subseafloor sedimentary metagenomes.</title>
        <authorList>
            <person name="Kawai M."/>
            <person name="Futagami T."/>
            <person name="Toyoda A."/>
            <person name="Takaki Y."/>
            <person name="Nishi S."/>
            <person name="Hori S."/>
            <person name="Arai W."/>
            <person name="Tsubouchi T."/>
            <person name="Morono Y."/>
            <person name="Uchiyama I."/>
            <person name="Ito T."/>
            <person name="Fujiyama A."/>
            <person name="Inagaki F."/>
            <person name="Takami H."/>
        </authorList>
    </citation>
    <scope>NUCLEOTIDE SEQUENCE</scope>
    <source>
        <strain evidence="1">Expedition CK06-06</strain>
    </source>
</reference>
<accession>X1DU32</accession>
<gene>
    <name evidence="1" type="ORF">S03H2_02109</name>
</gene>
<proteinExistence type="predicted"/>
<comment type="caution">
    <text evidence="1">The sequence shown here is derived from an EMBL/GenBank/DDBJ whole genome shotgun (WGS) entry which is preliminary data.</text>
</comment>
<dbReference type="EMBL" id="BARU01000677">
    <property type="protein sequence ID" value="GAH23672.1"/>
    <property type="molecule type" value="Genomic_DNA"/>
</dbReference>
<dbReference type="AlphaFoldDB" id="X1DU32"/>
<organism evidence="1">
    <name type="scientific">marine sediment metagenome</name>
    <dbReference type="NCBI Taxonomy" id="412755"/>
    <lineage>
        <taxon>unclassified sequences</taxon>
        <taxon>metagenomes</taxon>
        <taxon>ecological metagenomes</taxon>
    </lineage>
</organism>
<evidence type="ECO:0000313" key="1">
    <source>
        <dbReference type="EMBL" id="GAH23672.1"/>
    </source>
</evidence>
<protein>
    <submittedName>
        <fullName evidence="1">Uncharacterized protein</fullName>
    </submittedName>
</protein>
<name>X1DU32_9ZZZZ</name>
<feature type="non-terminal residue" evidence="1">
    <location>
        <position position="1"/>
    </location>
</feature>